<dbReference type="Proteomes" id="UP000268059">
    <property type="component" value="Chromosome"/>
</dbReference>
<dbReference type="Pfam" id="PF25583">
    <property type="entry name" value="WCX"/>
    <property type="match status" value="1"/>
</dbReference>
<protein>
    <submittedName>
        <fullName evidence="3">Uncharacterized protein</fullName>
    </submittedName>
</protein>
<reference evidence="3 4" key="1">
    <citation type="submission" date="2018-11" db="EMBL/GenBank/DDBJ databases">
        <title>Novel Erysipelotrichaceae bacterium isolated from small intestine of a swine.</title>
        <authorList>
            <person name="Kim J.S."/>
            <person name="Choe H."/>
            <person name="Lee Y.R."/>
            <person name="Kim K.M."/>
            <person name="Park D.S."/>
        </authorList>
    </citation>
    <scope>NUCLEOTIDE SEQUENCE [LARGE SCALE GENOMIC DNA]</scope>
    <source>
        <strain evidence="3 4">SG0102</strain>
    </source>
</reference>
<dbReference type="InParanoid" id="A0A3G9JNH0"/>
<keyword evidence="4" id="KW-1185">Reference proteome</keyword>
<dbReference type="OrthoDB" id="9772503at2"/>
<organism evidence="3 4">
    <name type="scientific">Intestinibaculum porci</name>
    <dbReference type="NCBI Taxonomy" id="2487118"/>
    <lineage>
        <taxon>Bacteria</taxon>
        <taxon>Bacillati</taxon>
        <taxon>Bacillota</taxon>
        <taxon>Erysipelotrichia</taxon>
        <taxon>Erysipelotrichales</taxon>
        <taxon>Erysipelotrichaceae</taxon>
        <taxon>Intestinibaculum</taxon>
    </lineage>
</organism>
<sequence length="320" mass="37121">MRKNGLIPVYILKILSQTDASHRLTQKDLLQLLHEKYDVKISRGTLGSYLHELRQAHYVSGERGIYRNRDLSDEEIRIVIDSVLFGHLLPQDQAKALIGKLQSLGSLALERKVRAIHELPDINHNNNEHLYEIMEALDEAIENHKRVRITSCRYGIDKQLHETSTRIVDPYYIVSDLSRFYLICHNDGSDDLGNRRLDRMAKVEILEEGCVSIRTLSSYAHGFDLGDYMREHIYMFAGESETCQLKIVKDHIGDFIDWYGTSFHVMEEDEEYVLISAKINTQALYYWVLQYGEMVEVLSPLSLREKVKAGLMRMLARYQA</sequence>
<dbReference type="PANTHER" id="PTHR34580">
    <property type="match status" value="1"/>
</dbReference>
<dbReference type="EMBL" id="AP019309">
    <property type="protein sequence ID" value="BBH27551.1"/>
    <property type="molecule type" value="Genomic_DNA"/>
</dbReference>
<proteinExistence type="predicted"/>
<name>A0A3G9JNH0_9FIRM</name>
<dbReference type="InterPro" id="IPR051534">
    <property type="entry name" value="CBASS_pafABC_assoc_protein"/>
</dbReference>
<dbReference type="PROSITE" id="PS52050">
    <property type="entry name" value="WYL"/>
    <property type="match status" value="1"/>
</dbReference>
<evidence type="ECO:0000259" key="1">
    <source>
        <dbReference type="Pfam" id="PF13280"/>
    </source>
</evidence>
<dbReference type="PANTHER" id="PTHR34580:SF1">
    <property type="entry name" value="PROTEIN PAFC"/>
    <property type="match status" value="1"/>
</dbReference>
<evidence type="ECO:0000313" key="4">
    <source>
        <dbReference type="Proteomes" id="UP000268059"/>
    </source>
</evidence>
<evidence type="ECO:0000259" key="2">
    <source>
        <dbReference type="Pfam" id="PF25583"/>
    </source>
</evidence>
<feature type="domain" description="WCX" evidence="2">
    <location>
        <begin position="268"/>
        <end position="315"/>
    </location>
</feature>
<dbReference type="InterPro" id="IPR026881">
    <property type="entry name" value="WYL_dom"/>
</dbReference>
<dbReference type="KEGG" id="ebm:SG0102_24850"/>
<accession>A0A3G9JNH0</accession>
<dbReference type="Pfam" id="PF13280">
    <property type="entry name" value="WYL"/>
    <property type="match status" value="1"/>
</dbReference>
<dbReference type="InterPro" id="IPR057727">
    <property type="entry name" value="WCX_dom"/>
</dbReference>
<dbReference type="AlphaFoldDB" id="A0A3G9JNH0"/>
<feature type="domain" description="WYL" evidence="1">
    <location>
        <begin position="132"/>
        <end position="205"/>
    </location>
</feature>
<evidence type="ECO:0000313" key="3">
    <source>
        <dbReference type="EMBL" id="BBH27551.1"/>
    </source>
</evidence>
<gene>
    <name evidence="3" type="ORF">SG0102_24850</name>
</gene>
<dbReference type="RefSeq" id="WP_157983053.1">
    <property type="nucleotide sequence ID" value="NZ_AP019309.1"/>
</dbReference>